<evidence type="ECO:0000313" key="2">
    <source>
        <dbReference type="Proteomes" id="UP000799778"/>
    </source>
</evidence>
<dbReference type="AlphaFoldDB" id="A0A6A5XCP5"/>
<dbReference type="OrthoDB" id="3794120at2759"/>
<gene>
    <name evidence="1" type="ORF">BU24DRAFT_471781</name>
</gene>
<protein>
    <submittedName>
        <fullName evidence="1">Uncharacterized protein</fullName>
    </submittedName>
</protein>
<dbReference type="GeneID" id="54290106"/>
<sequence length="593" mass="66028">MLYKLPTHPSIISQDPLDALGWDNADQDPVQADVIDALLRKASSSIEEAGNAGALPKLIEDPSWTSHGNGKLETRGLKQFLQNAKISNSAVRSVINAARQMQDLFPDHAIQTIENAGNNATLNAVQVNSLLAHQVLGRAVANSKGYLGNTLLHCMKRLPSRSQSFSHSNIALRNGQVRSSQVSGCRMEAQNNCSQNDTACLPGGSDGGSTEVEMGFSTQLDLDQEMLKAENEVMATEEALAADGGRFEPAPQLYKTPITILFGFELENQFVCHLEILSCYSTKIAQEFEDHKEHGIQVSKAKMMEQRLEDLLYKFLDEEDIELRKDISHEMIEQLHLIIRHYPMVSLRDSLRDHMADILWAVFADNKCHKDSSSASATRKKLQGQSLFQQTQHLNLHGLEAFTIRVNLLLDRIRLSHQKKAKKNVNVAFADNQILLPNHDESTVYTVIHWVYNQQLQYNSGKELCRTYDLAEALGMHVLAGQCLHILEGAAIAAIQDAKNRGLSIRTVMENDAKYSKSRTPGHPSNGRDHLADIVSAVFYSVLASKNPPPSLERIVVDTVASSLDPAFYEWLRPMASELMKDRIITALMSRPF</sequence>
<dbReference type="EMBL" id="ML978075">
    <property type="protein sequence ID" value="KAF2010748.1"/>
    <property type="molecule type" value="Genomic_DNA"/>
</dbReference>
<dbReference type="Proteomes" id="UP000799778">
    <property type="component" value="Unassembled WGS sequence"/>
</dbReference>
<name>A0A6A5XCP5_9PLEO</name>
<reference evidence="1" key="1">
    <citation type="journal article" date="2020" name="Stud. Mycol.">
        <title>101 Dothideomycetes genomes: a test case for predicting lifestyles and emergence of pathogens.</title>
        <authorList>
            <person name="Haridas S."/>
            <person name="Albert R."/>
            <person name="Binder M."/>
            <person name="Bloem J."/>
            <person name="Labutti K."/>
            <person name="Salamov A."/>
            <person name="Andreopoulos B."/>
            <person name="Baker S."/>
            <person name="Barry K."/>
            <person name="Bills G."/>
            <person name="Bluhm B."/>
            <person name="Cannon C."/>
            <person name="Castanera R."/>
            <person name="Culley D."/>
            <person name="Daum C."/>
            <person name="Ezra D."/>
            <person name="Gonzalez J."/>
            <person name="Henrissat B."/>
            <person name="Kuo A."/>
            <person name="Liang C."/>
            <person name="Lipzen A."/>
            <person name="Lutzoni F."/>
            <person name="Magnuson J."/>
            <person name="Mondo S."/>
            <person name="Nolan M."/>
            <person name="Ohm R."/>
            <person name="Pangilinan J."/>
            <person name="Park H.-J."/>
            <person name="Ramirez L."/>
            <person name="Alfaro M."/>
            <person name="Sun H."/>
            <person name="Tritt A."/>
            <person name="Yoshinaga Y."/>
            <person name="Zwiers L.-H."/>
            <person name="Turgeon B."/>
            <person name="Goodwin S."/>
            <person name="Spatafora J."/>
            <person name="Crous P."/>
            <person name="Grigoriev I."/>
        </authorList>
    </citation>
    <scope>NUCLEOTIDE SEQUENCE</scope>
    <source>
        <strain evidence="1">CBS 175.79</strain>
    </source>
</reference>
<accession>A0A6A5XCP5</accession>
<dbReference type="RefSeq" id="XP_033379087.1">
    <property type="nucleotide sequence ID" value="XM_033532709.1"/>
</dbReference>
<keyword evidence="2" id="KW-1185">Reference proteome</keyword>
<evidence type="ECO:0000313" key="1">
    <source>
        <dbReference type="EMBL" id="KAF2010748.1"/>
    </source>
</evidence>
<proteinExistence type="predicted"/>
<organism evidence="1 2">
    <name type="scientific">Aaosphaeria arxii CBS 175.79</name>
    <dbReference type="NCBI Taxonomy" id="1450172"/>
    <lineage>
        <taxon>Eukaryota</taxon>
        <taxon>Fungi</taxon>
        <taxon>Dikarya</taxon>
        <taxon>Ascomycota</taxon>
        <taxon>Pezizomycotina</taxon>
        <taxon>Dothideomycetes</taxon>
        <taxon>Pleosporomycetidae</taxon>
        <taxon>Pleosporales</taxon>
        <taxon>Pleosporales incertae sedis</taxon>
        <taxon>Aaosphaeria</taxon>
    </lineage>
</organism>